<keyword evidence="2" id="KW-1185">Reference proteome</keyword>
<protein>
    <submittedName>
        <fullName evidence="3">Uncharacterized protein LOC109487207</fullName>
    </submittedName>
</protein>
<sequence length="110" mass="13119">MIALDQHSCDRCILAKDGECPEQNSVHVINCWLPKDPFAWSPCHVKWWVYVMSRLYSLSVALPMFEMNGRGLCLLSLPGFMYREQTGKGYLLYYDLRYRLWKKFHKEEEH</sequence>
<dbReference type="AlphaFoldDB" id="A0A6P5A078"/>
<dbReference type="Proteomes" id="UP000515135">
    <property type="component" value="Unplaced"/>
</dbReference>
<dbReference type="Gene3D" id="1.10.150.50">
    <property type="entry name" value="Transcription Factor, Ets-1"/>
    <property type="match status" value="1"/>
</dbReference>
<dbReference type="InterPro" id="IPR003118">
    <property type="entry name" value="Pointed_dom"/>
</dbReference>
<reference evidence="3" key="1">
    <citation type="submission" date="2025-08" db="UniProtKB">
        <authorList>
            <consortium name="RefSeq"/>
        </authorList>
    </citation>
    <scope>IDENTIFICATION</scope>
    <source>
        <tissue evidence="3">Gonad</tissue>
    </source>
</reference>
<dbReference type="SMART" id="SM00251">
    <property type="entry name" value="SAM_PNT"/>
    <property type="match status" value="1"/>
</dbReference>
<name>A0A6P5A078_BRABE</name>
<dbReference type="PROSITE" id="PS51433">
    <property type="entry name" value="PNT"/>
    <property type="match status" value="1"/>
</dbReference>
<dbReference type="GO" id="GO:0043565">
    <property type="term" value="F:sequence-specific DNA binding"/>
    <property type="evidence" value="ECO:0007669"/>
    <property type="project" value="InterPro"/>
</dbReference>
<dbReference type="InterPro" id="IPR013761">
    <property type="entry name" value="SAM/pointed_sf"/>
</dbReference>
<feature type="domain" description="PNT" evidence="1">
    <location>
        <begin position="19"/>
        <end position="103"/>
    </location>
</feature>
<dbReference type="Pfam" id="PF02198">
    <property type="entry name" value="SAM_PNT"/>
    <property type="match status" value="1"/>
</dbReference>
<accession>A0A6P5A078</accession>
<organism evidence="2 3">
    <name type="scientific">Branchiostoma belcheri</name>
    <name type="common">Amphioxus</name>
    <dbReference type="NCBI Taxonomy" id="7741"/>
    <lineage>
        <taxon>Eukaryota</taxon>
        <taxon>Metazoa</taxon>
        <taxon>Chordata</taxon>
        <taxon>Cephalochordata</taxon>
        <taxon>Leptocardii</taxon>
        <taxon>Amphioxiformes</taxon>
        <taxon>Branchiostomatidae</taxon>
        <taxon>Branchiostoma</taxon>
    </lineage>
</organism>
<evidence type="ECO:0000259" key="1">
    <source>
        <dbReference type="PROSITE" id="PS51433"/>
    </source>
</evidence>
<dbReference type="GeneID" id="109487207"/>
<dbReference type="SUPFAM" id="SSF47769">
    <property type="entry name" value="SAM/Pointed domain"/>
    <property type="match status" value="1"/>
</dbReference>
<evidence type="ECO:0000313" key="3">
    <source>
        <dbReference type="RefSeq" id="XP_019646750.1"/>
    </source>
</evidence>
<evidence type="ECO:0000313" key="2">
    <source>
        <dbReference type="Proteomes" id="UP000515135"/>
    </source>
</evidence>
<proteinExistence type="predicted"/>
<dbReference type="RefSeq" id="XP_019646750.1">
    <property type="nucleotide sequence ID" value="XM_019791191.1"/>
</dbReference>
<gene>
    <name evidence="3" type="primary">LOC109487207</name>
</gene>
<dbReference type="OrthoDB" id="10042983at2759"/>
<dbReference type="KEGG" id="bbel:109487207"/>